<comment type="caution">
    <text evidence="1">The sequence shown here is derived from an EMBL/GenBank/DDBJ whole genome shotgun (WGS) entry which is preliminary data.</text>
</comment>
<dbReference type="Proteomes" id="UP001164250">
    <property type="component" value="Chromosome 6"/>
</dbReference>
<sequence length="70" mass="8034">MYLDRGLKDLKVVVPSMKSYLEPIPTNENGHLPADFVMDDPDSHFIYVCKKMDEKDLSNKPTHPMEADIL</sequence>
<evidence type="ECO:0000313" key="1">
    <source>
        <dbReference type="EMBL" id="KAJ0096124.1"/>
    </source>
</evidence>
<proteinExistence type="predicted"/>
<accession>A0ACC1BB65</accession>
<name>A0ACC1BB65_9ROSI</name>
<evidence type="ECO:0000313" key="2">
    <source>
        <dbReference type="Proteomes" id="UP001164250"/>
    </source>
</evidence>
<keyword evidence="2" id="KW-1185">Reference proteome</keyword>
<protein>
    <submittedName>
        <fullName evidence="1">Uncharacterized protein</fullName>
    </submittedName>
</protein>
<organism evidence="1 2">
    <name type="scientific">Pistacia atlantica</name>
    <dbReference type="NCBI Taxonomy" id="434234"/>
    <lineage>
        <taxon>Eukaryota</taxon>
        <taxon>Viridiplantae</taxon>
        <taxon>Streptophyta</taxon>
        <taxon>Embryophyta</taxon>
        <taxon>Tracheophyta</taxon>
        <taxon>Spermatophyta</taxon>
        <taxon>Magnoliopsida</taxon>
        <taxon>eudicotyledons</taxon>
        <taxon>Gunneridae</taxon>
        <taxon>Pentapetalae</taxon>
        <taxon>rosids</taxon>
        <taxon>malvids</taxon>
        <taxon>Sapindales</taxon>
        <taxon>Anacardiaceae</taxon>
        <taxon>Pistacia</taxon>
    </lineage>
</organism>
<reference evidence="2" key="1">
    <citation type="journal article" date="2023" name="G3 (Bethesda)">
        <title>Genome assembly and association tests identify interacting loci associated with vigor, precocity, and sex in interspecific pistachio rootstocks.</title>
        <authorList>
            <person name="Palmer W."/>
            <person name="Jacygrad E."/>
            <person name="Sagayaradj S."/>
            <person name="Cavanaugh K."/>
            <person name="Han R."/>
            <person name="Bertier L."/>
            <person name="Beede B."/>
            <person name="Kafkas S."/>
            <person name="Golino D."/>
            <person name="Preece J."/>
            <person name="Michelmore R."/>
        </authorList>
    </citation>
    <scope>NUCLEOTIDE SEQUENCE [LARGE SCALE GENOMIC DNA]</scope>
</reference>
<dbReference type="EMBL" id="CM047902">
    <property type="protein sequence ID" value="KAJ0096124.1"/>
    <property type="molecule type" value="Genomic_DNA"/>
</dbReference>
<gene>
    <name evidence="1" type="ORF">Patl1_17085</name>
</gene>